<reference evidence="3 4" key="1">
    <citation type="submission" date="2016-06" db="EMBL/GenBank/DDBJ databases">
        <title>The sequenced genome of the ice-adhering bacterium Marinomonas primoryensis, from Antarctica.</title>
        <authorList>
            <person name="Graham L."/>
            <person name="Vance T.D.R."/>
            <person name="Davies P.L."/>
        </authorList>
    </citation>
    <scope>NUCLEOTIDE SEQUENCE [LARGE SCALE GENOMIC DNA]</scope>
    <source>
        <strain evidence="3 4">AceL</strain>
    </source>
</reference>
<evidence type="ECO:0000313" key="4">
    <source>
        <dbReference type="Proteomes" id="UP000249898"/>
    </source>
</evidence>
<name>A0A2Z4PTS2_9GAMM</name>
<dbReference type="InterPro" id="IPR013785">
    <property type="entry name" value="Aldolase_TIM"/>
</dbReference>
<comment type="similarity">
    <text evidence="1">Belongs to the aldolase LacD family.</text>
</comment>
<sequence length="343" mass="38372">MQLSAGKSWSLRRTADKNGLFKMASLDQIPPIVGPMAAFHGASEAPFDDVVTFKRLLIEQFQGYSSAMLLDPQFAVPGCIDALDASKGLFISLEDPSYDLVANNERRSKSAESWSVGKIKRMGGNAVKMLAWYRPDASAETNQHQQNYVMQVGDACAKYDIPFFLELLAYPLDSDSTLKADDVNRKERLRDTVLQSVEEFAKSKYQVDVFMLESPIEGSDAPGVGHQGEERIQPVFEEMARLSNRPWVMLSTGATMAEFNKIMTYAYAAGSCGYLAGRTYWLDTLAHYPDWSAMQADIHQNVSYYIQELNDITDKMATPWSSHSCYSAPLEADRAFCSRYADM</sequence>
<dbReference type="GO" id="GO:0061595">
    <property type="term" value="F:6-deoxy-6-sulfofructose-1-phosphate aldolase activity"/>
    <property type="evidence" value="ECO:0007669"/>
    <property type="project" value="TreeGrafter"/>
</dbReference>
<dbReference type="Proteomes" id="UP000249898">
    <property type="component" value="Chromosome"/>
</dbReference>
<evidence type="ECO:0008006" key="5">
    <source>
        <dbReference type="Google" id="ProtNLM"/>
    </source>
</evidence>
<evidence type="ECO:0000256" key="1">
    <source>
        <dbReference type="ARBA" id="ARBA00008679"/>
    </source>
</evidence>
<dbReference type="OrthoDB" id="106309at2"/>
<dbReference type="PANTHER" id="PTHR39340:SF1">
    <property type="entry name" value="SULFOFRUCTOSEPHOSPHATE ALDOLASE"/>
    <property type="match status" value="1"/>
</dbReference>
<dbReference type="GO" id="GO:1902777">
    <property type="term" value="P:6-sulfoquinovose(1-) catabolic process"/>
    <property type="evidence" value="ECO:0007669"/>
    <property type="project" value="TreeGrafter"/>
</dbReference>
<evidence type="ECO:0000313" key="3">
    <source>
        <dbReference type="EMBL" id="AWY00926.1"/>
    </source>
</evidence>
<keyword evidence="2" id="KW-0456">Lyase</keyword>
<dbReference type="NCBIfam" id="NF009498">
    <property type="entry name" value="PRK12858.1"/>
    <property type="match status" value="1"/>
</dbReference>
<dbReference type="EMBL" id="CP016181">
    <property type="protein sequence ID" value="AWY00926.1"/>
    <property type="molecule type" value="Genomic_DNA"/>
</dbReference>
<dbReference type="InterPro" id="IPR002915">
    <property type="entry name" value="DeoC/FbaB/LacD_aldolase"/>
</dbReference>
<dbReference type="RefSeq" id="WP_112138982.1">
    <property type="nucleotide sequence ID" value="NZ_CP016181.1"/>
</dbReference>
<accession>A0A2Z4PTS2</accession>
<gene>
    <name evidence="3" type="ORF">A8139_13765</name>
</gene>
<organism evidence="3 4">
    <name type="scientific">Marinomonas primoryensis</name>
    <dbReference type="NCBI Taxonomy" id="178399"/>
    <lineage>
        <taxon>Bacteria</taxon>
        <taxon>Pseudomonadati</taxon>
        <taxon>Pseudomonadota</taxon>
        <taxon>Gammaproteobacteria</taxon>
        <taxon>Oceanospirillales</taxon>
        <taxon>Oceanospirillaceae</taxon>
        <taxon>Marinomonas</taxon>
    </lineage>
</organism>
<dbReference type="InterPro" id="IPR050552">
    <property type="entry name" value="LacD_aldolase"/>
</dbReference>
<dbReference type="Gene3D" id="3.20.20.70">
    <property type="entry name" value="Aldolase class I"/>
    <property type="match status" value="1"/>
</dbReference>
<dbReference type="AlphaFoldDB" id="A0A2Z4PTS2"/>
<proteinExistence type="inferred from homology"/>
<dbReference type="Pfam" id="PF01791">
    <property type="entry name" value="DeoC"/>
    <property type="match status" value="1"/>
</dbReference>
<dbReference type="PANTHER" id="PTHR39340">
    <property type="entry name" value="SULFOFRUCTOSEPHOSPHATE ALDOLASE"/>
    <property type="match status" value="1"/>
</dbReference>
<evidence type="ECO:0000256" key="2">
    <source>
        <dbReference type="ARBA" id="ARBA00023239"/>
    </source>
</evidence>
<protein>
    <recommendedName>
        <fullName evidence="5">Tagatose-bisphosphate aldolase</fullName>
    </recommendedName>
</protein>
<dbReference type="SUPFAM" id="SSF51569">
    <property type="entry name" value="Aldolase"/>
    <property type="match status" value="1"/>
</dbReference>